<evidence type="ECO:0000313" key="1">
    <source>
        <dbReference type="EMBL" id="PSR21458.1"/>
    </source>
</evidence>
<dbReference type="PANTHER" id="PTHR34874">
    <property type="entry name" value="PROTEIN YCHN"/>
    <property type="match status" value="1"/>
</dbReference>
<proteinExistence type="predicted"/>
<dbReference type="PANTHER" id="PTHR34874:SF1">
    <property type="entry name" value="PROTEIN YCHN"/>
    <property type="match status" value="1"/>
</dbReference>
<evidence type="ECO:0000313" key="2">
    <source>
        <dbReference type="Proteomes" id="UP000242699"/>
    </source>
</evidence>
<comment type="caution">
    <text evidence="1">The sequence shown here is derived from an EMBL/GenBank/DDBJ whole genome shotgun (WGS) entry which is preliminary data.</text>
</comment>
<accession>A0A2T2WGU8</accession>
<dbReference type="Proteomes" id="UP000242699">
    <property type="component" value="Unassembled WGS sequence"/>
</dbReference>
<dbReference type="InterPro" id="IPR027396">
    <property type="entry name" value="DsrEFH-like"/>
</dbReference>
<dbReference type="Gene3D" id="3.40.1260.10">
    <property type="entry name" value="DsrEFH-like"/>
    <property type="match status" value="1"/>
</dbReference>
<sequence length="116" mass="12941">MNILFIINDPPYGTERAYNALRHINAVAKHPETDVKVFFMADAVQCARQGQVVPQGYYNLERMITIALRHGVSAGACGTCMEARALSEEALIAGIHRSSMDELSQWTLWADKVIVY</sequence>
<gene>
    <name evidence="1" type="ORF">C7B43_21295</name>
</gene>
<dbReference type="Pfam" id="PF02635">
    <property type="entry name" value="DsrE"/>
    <property type="match status" value="1"/>
</dbReference>
<dbReference type="InterPro" id="IPR003787">
    <property type="entry name" value="Sulphur_relay_DsrE/F-like"/>
</dbReference>
<dbReference type="EMBL" id="PXYT01000134">
    <property type="protein sequence ID" value="PSR21458.1"/>
    <property type="molecule type" value="Genomic_DNA"/>
</dbReference>
<organism evidence="1 2">
    <name type="scientific">Sulfobacillus benefaciens</name>
    <dbReference type="NCBI Taxonomy" id="453960"/>
    <lineage>
        <taxon>Bacteria</taxon>
        <taxon>Bacillati</taxon>
        <taxon>Bacillota</taxon>
        <taxon>Clostridia</taxon>
        <taxon>Eubacteriales</taxon>
        <taxon>Clostridiales Family XVII. Incertae Sedis</taxon>
        <taxon>Sulfobacillus</taxon>
    </lineage>
</organism>
<reference evidence="1 2" key="1">
    <citation type="journal article" date="2014" name="BMC Genomics">
        <title>Comparison of environmental and isolate Sulfobacillus genomes reveals diverse carbon, sulfur, nitrogen, and hydrogen metabolisms.</title>
        <authorList>
            <person name="Justice N.B."/>
            <person name="Norman A."/>
            <person name="Brown C.T."/>
            <person name="Singh A."/>
            <person name="Thomas B.C."/>
            <person name="Banfield J.F."/>
        </authorList>
    </citation>
    <scope>NUCLEOTIDE SEQUENCE [LARGE SCALE GENOMIC DNA]</scope>
    <source>
        <strain evidence="1">AMDSBA1</strain>
    </source>
</reference>
<dbReference type="AlphaFoldDB" id="A0A2T2WGU8"/>
<dbReference type="SUPFAM" id="SSF75169">
    <property type="entry name" value="DsrEFH-like"/>
    <property type="match status" value="1"/>
</dbReference>
<protein>
    <submittedName>
        <fullName evidence="1">Uncharacterized protein</fullName>
    </submittedName>
</protein>
<dbReference type="GO" id="GO:0005829">
    <property type="term" value="C:cytosol"/>
    <property type="evidence" value="ECO:0007669"/>
    <property type="project" value="TreeGrafter"/>
</dbReference>
<name>A0A2T2WGU8_9FIRM</name>